<proteinExistence type="predicted"/>
<dbReference type="InterPro" id="IPR036249">
    <property type="entry name" value="Thioredoxin-like_sf"/>
</dbReference>
<gene>
    <name evidence="2" type="ORF">HCR_04350</name>
</gene>
<dbReference type="PROSITE" id="PS51352">
    <property type="entry name" value="THIOREDOXIN_2"/>
    <property type="match status" value="1"/>
</dbReference>
<feature type="domain" description="Thioredoxin" evidence="1">
    <location>
        <begin position="1"/>
        <end position="101"/>
    </location>
</feature>
<evidence type="ECO:0000313" key="3">
    <source>
        <dbReference type="Proteomes" id="UP001321445"/>
    </source>
</evidence>
<dbReference type="RefSeq" id="WP_286337327.1">
    <property type="nucleotide sequence ID" value="NZ_AP027370.1"/>
</dbReference>
<dbReference type="InterPro" id="IPR013766">
    <property type="entry name" value="Thioredoxin_domain"/>
</dbReference>
<reference evidence="2 3" key="1">
    <citation type="submission" date="2023-03" db="EMBL/GenBank/DDBJ databases">
        <title>Description of Hydrogenimonas sp. ISO32.</title>
        <authorList>
            <person name="Mino S."/>
            <person name="Fukazawa S."/>
            <person name="Sawabe T."/>
        </authorList>
    </citation>
    <scope>NUCLEOTIDE SEQUENCE [LARGE SCALE GENOMIC DNA]</scope>
    <source>
        <strain evidence="2 3">ISO32</strain>
    </source>
</reference>
<evidence type="ECO:0000259" key="1">
    <source>
        <dbReference type="PROSITE" id="PS51352"/>
    </source>
</evidence>
<keyword evidence="3" id="KW-1185">Reference proteome</keyword>
<dbReference type="Gene3D" id="3.40.30.10">
    <property type="entry name" value="Glutaredoxin"/>
    <property type="match status" value="1"/>
</dbReference>
<name>A0ABM8FKD0_9BACT</name>
<sequence length="105" mass="11827">MNLETVENLIHHEPGVLLYFWGEHCNVCHALQPKLFEAFDQNFPKIEKIAIDVGEHADIAAHFGVFSIPTAIVFLGGKEFARVSRNVSIPALVERIERPYSILLS</sequence>
<dbReference type="CDD" id="cd02947">
    <property type="entry name" value="TRX_family"/>
    <property type="match status" value="1"/>
</dbReference>
<organism evidence="2 3">
    <name type="scientific">Hydrogenimonas cancrithermarum</name>
    <dbReference type="NCBI Taxonomy" id="2993563"/>
    <lineage>
        <taxon>Bacteria</taxon>
        <taxon>Pseudomonadati</taxon>
        <taxon>Campylobacterota</taxon>
        <taxon>Epsilonproteobacteria</taxon>
        <taxon>Campylobacterales</taxon>
        <taxon>Hydrogenimonadaceae</taxon>
        <taxon>Hydrogenimonas</taxon>
    </lineage>
</organism>
<dbReference type="SUPFAM" id="SSF52833">
    <property type="entry name" value="Thioredoxin-like"/>
    <property type="match status" value="1"/>
</dbReference>
<dbReference type="Proteomes" id="UP001321445">
    <property type="component" value="Chromosome"/>
</dbReference>
<evidence type="ECO:0000313" key="2">
    <source>
        <dbReference type="EMBL" id="BDY12123.1"/>
    </source>
</evidence>
<dbReference type="Pfam" id="PF00085">
    <property type="entry name" value="Thioredoxin"/>
    <property type="match status" value="1"/>
</dbReference>
<accession>A0ABM8FKD0</accession>
<dbReference type="PANTHER" id="PTHR45663:SF11">
    <property type="entry name" value="GEO12009P1"/>
    <property type="match status" value="1"/>
</dbReference>
<dbReference type="PANTHER" id="PTHR45663">
    <property type="entry name" value="GEO12009P1"/>
    <property type="match status" value="1"/>
</dbReference>
<protein>
    <submittedName>
        <fullName evidence="2">Thiol reductase thioredoxin</fullName>
    </submittedName>
</protein>
<dbReference type="EMBL" id="AP027370">
    <property type="protein sequence ID" value="BDY12123.1"/>
    <property type="molecule type" value="Genomic_DNA"/>
</dbReference>